<evidence type="ECO:0000313" key="1">
    <source>
        <dbReference type="EMBL" id="KAF7196146.1"/>
    </source>
</evidence>
<reference evidence="1" key="1">
    <citation type="submission" date="2020-04" db="EMBL/GenBank/DDBJ databases">
        <title>Draft genome resource of the tomato pathogen Pseudocercospora fuligena.</title>
        <authorList>
            <person name="Zaccaron A."/>
        </authorList>
    </citation>
    <scope>NUCLEOTIDE SEQUENCE</scope>
    <source>
        <strain evidence="1">PF001</strain>
    </source>
</reference>
<dbReference type="AlphaFoldDB" id="A0A8H6RTW9"/>
<organism evidence="1 2">
    <name type="scientific">Pseudocercospora fuligena</name>
    <dbReference type="NCBI Taxonomy" id="685502"/>
    <lineage>
        <taxon>Eukaryota</taxon>
        <taxon>Fungi</taxon>
        <taxon>Dikarya</taxon>
        <taxon>Ascomycota</taxon>
        <taxon>Pezizomycotina</taxon>
        <taxon>Dothideomycetes</taxon>
        <taxon>Dothideomycetidae</taxon>
        <taxon>Mycosphaerellales</taxon>
        <taxon>Mycosphaerellaceae</taxon>
        <taxon>Pseudocercospora</taxon>
    </lineage>
</organism>
<evidence type="ECO:0000313" key="2">
    <source>
        <dbReference type="Proteomes" id="UP000660729"/>
    </source>
</evidence>
<proteinExistence type="predicted"/>
<dbReference type="Proteomes" id="UP000660729">
    <property type="component" value="Unassembled WGS sequence"/>
</dbReference>
<protein>
    <submittedName>
        <fullName evidence="1">Uncharacterized protein</fullName>
    </submittedName>
</protein>
<keyword evidence="2" id="KW-1185">Reference proteome</keyword>
<sequence>MRTCCTGALVDDADEEQLVAGLCCCISKSVTRQATFEEKKRIVNQAKPTIMQDTLSSTPIHRSPVVVVTKSSRFTRLSCQIQDVGGFGLSGDLKIALADFMARSESRSFERRSGPFAVPSAPVAITTLPPNEDQLQPCHLLGLPAELRNYIYRLVMLEQDYIDITPRSYARPALLDTCRQTRSEGLKIYYYENKFEIKINDFDSDMHLRFRSHTKEMGLSSNKMSFGSDVQVASPNWRKLMTWLQRYHAKEIRTYAAKPTTEVHTDSRAIIRSTLGTMFATAKAMGSQPWHAVEKLMELSRPVLILQDQRWADD</sequence>
<dbReference type="OrthoDB" id="2951834at2759"/>
<dbReference type="EMBL" id="JABCIY010000031">
    <property type="protein sequence ID" value="KAF7196146.1"/>
    <property type="molecule type" value="Genomic_DNA"/>
</dbReference>
<comment type="caution">
    <text evidence="1">The sequence shown here is derived from an EMBL/GenBank/DDBJ whole genome shotgun (WGS) entry which is preliminary data.</text>
</comment>
<accession>A0A8H6RTW9</accession>
<name>A0A8H6RTW9_9PEZI</name>
<gene>
    <name evidence="1" type="ORF">HII31_02547</name>
</gene>